<feature type="non-terminal residue" evidence="2">
    <location>
        <position position="1"/>
    </location>
</feature>
<dbReference type="Proteomes" id="UP000230886">
    <property type="component" value="Unassembled WGS sequence"/>
</dbReference>
<proteinExistence type="predicted"/>
<evidence type="ECO:0008006" key="4">
    <source>
        <dbReference type="Google" id="ProtNLM"/>
    </source>
</evidence>
<dbReference type="RefSeq" id="WP_214609056.1">
    <property type="nucleotide sequence ID" value="NZ_NOVD01000101.1"/>
</dbReference>
<name>A0A2A5IXC9_RHOSG</name>
<sequence>QNFRYLADHLPGRYALPGSTSSDHFSFEDDAADYERNLGAITTALGRFEVARSHFQKASEIYLRLQIDHDAAWCQHNIGSIWWHVASAADPVEHPVLLRRALRWLVPATVFLEGMRFQFTAAADRVAWARRIERSTRSLFEVATELGDEVLVADLIESAINAGVHTIASGDDMLSARAVGVFAGLTDLRETGQRLTSEVASTITGAGSSRHRENTGGQNSPDARGIHLGGTSRLIAGARLPMRPPPRLRMPDAHLALEPWTITYPGAHDYPPLQRSPQEIAIT</sequence>
<protein>
    <recommendedName>
        <fullName evidence="4">Tetratricopeptide repeat protein</fullName>
    </recommendedName>
</protein>
<dbReference type="AlphaFoldDB" id="A0A2A5IXC9"/>
<dbReference type="InterPro" id="IPR011990">
    <property type="entry name" value="TPR-like_helical_dom_sf"/>
</dbReference>
<evidence type="ECO:0000313" key="2">
    <source>
        <dbReference type="EMBL" id="PCK21647.1"/>
    </source>
</evidence>
<evidence type="ECO:0000256" key="1">
    <source>
        <dbReference type="SAM" id="MobiDB-lite"/>
    </source>
</evidence>
<reference evidence="2 3" key="1">
    <citation type="submission" date="2017-07" db="EMBL/GenBank/DDBJ databases">
        <title>Draft sequence of Rhodococcus enclensis 23b-28.</title>
        <authorList>
            <person name="Besaury L."/>
            <person name="Sancelme M."/>
            <person name="Amato P."/>
            <person name="Lallement A."/>
            <person name="Delort A.-M."/>
        </authorList>
    </citation>
    <scope>NUCLEOTIDE SEQUENCE [LARGE SCALE GENOMIC DNA]</scope>
    <source>
        <strain evidence="2 3">23b-28</strain>
    </source>
</reference>
<feature type="region of interest" description="Disordered" evidence="1">
    <location>
        <begin position="202"/>
        <end position="228"/>
    </location>
</feature>
<dbReference type="SUPFAM" id="SSF48452">
    <property type="entry name" value="TPR-like"/>
    <property type="match status" value="1"/>
</dbReference>
<accession>A0A2A5IXC9</accession>
<evidence type="ECO:0000313" key="3">
    <source>
        <dbReference type="Proteomes" id="UP000230886"/>
    </source>
</evidence>
<organism evidence="2 3">
    <name type="scientific">Rhodococcus qingshengii</name>
    <dbReference type="NCBI Taxonomy" id="334542"/>
    <lineage>
        <taxon>Bacteria</taxon>
        <taxon>Bacillati</taxon>
        <taxon>Actinomycetota</taxon>
        <taxon>Actinomycetes</taxon>
        <taxon>Mycobacteriales</taxon>
        <taxon>Nocardiaceae</taxon>
        <taxon>Rhodococcus</taxon>
        <taxon>Rhodococcus erythropolis group</taxon>
    </lineage>
</organism>
<dbReference type="EMBL" id="NOVD01000101">
    <property type="protein sequence ID" value="PCK21647.1"/>
    <property type="molecule type" value="Genomic_DNA"/>
</dbReference>
<comment type="caution">
    <text evidence="2">The sequence shown here is derived from an EMBL/GenBank/DDBJ whole genome shotgun (WGS) entry which is preliminary data.</text>
</comment>
<dbReference type="Gene3D" id="1.25.40.10">
    <property type="entry name" value="Tetratricopeptide repeat domain"/>
    <property type="match status" value="1"/>
</dbReference>
<gene>
    <name evidence="2" type="ORF">CHR55_33685</name>
</gene>